<dbReference type="InterPro" id="IPR016087">
    <property type="entry name" value="Chalcone_isomerase"/>
</dbReference>
<dbReference type="Gene3D" id="3.50.70.10">
    <property type="match status" value="1"/>
</dbReference>
<dbReference type="InterPro" id="IPR016088">
    <property type="entry name" value="Chalcone_isomerase_3-sand"/>
</dbReference>
<evidence type="ECO:0000259" key="3">
    <source>
        <dbReference type="Pfam" id="PF02431"/>
    </source>
</evidence>
<organism evidence="4 5">
    <name type="scientific">Ceratopteris richardii</name>
    <name type="common">Triangle waterfern</name>
    <dbReference type="NCBI Taxonomy" id="49495"/>
    <lineage>
        <taxon>Eukaryota</taxon>
        <taxon>Viridiplantae</taxon>
        <taxon>Streptophyta</taxon>
        <taxon>Embryophyta</taxon>
        <taxon>Tracheophyta</taxon>
        <taxon>Polypodiopsida</taxon>
        <taxon>Polypodiidae</taxon>
        <taxon>Polypodiales</taxon>
        <taxon>Pteridineae</taxon>
        <taxon>Pteridaceae</taxon>
        <taxon>Parkerioideae</taxon>
        <taxon>Ceratopteris</taxon>
    </lineage>
</organism>
<dbReference type="Gene3D" id="1.10.890.20">
    <property type="match status" value="1"/>
</dbReference>
<dbReference type="InterPro" id="IPR044191">
    <property type="entry name" value="CHI3-like"/>
</dbReference>
<dbReference type="InterPro" id="IPR036298">
    <property type="entry name" value="Chalcone_isomerase_sf"/>
</dbReference>
<gene>
    <name evidence="4" type="ORF">KP509_09G016600</name>
</gene>
<dbReference type="PANTHER" id="PTHR47588">
    <property type="entry name" value="CHALCONE--FLAVONONE ISOMERASE 3-RELATED"/>
    <property type="match status" value="1"/>
</dbReference>
<keyword evidence="5" id="KW-1185">Reference proteome</keyword>
<comment type="similarity">
    <text evidence="1 2">Belongs to the chalcone isomerase family.</text>
</comment>
<feature type="domain" description="Chalcone isomerase" evidence="3">
    <location>
        <begin position="9"/>
        <end position="210"/>
    </location>
</feature>
<dbReference type="OMA" id="INEGSKA"/>
<protein>
    <recommendedName>
        <fullName evidence="2">Chalcone-flavonone isomerase family protein</fullName>
    </recommendedName>
</protein>
<evidence type="ECO:0000313" key="4">
    <source>
        <dbReference type="EMBL" id="KAH7428769.1"/>
    </source>
</evidence>
<dbReference type="Proteomes" id="UP000825935">
    <property type="component" value="Chromosome 9"/>
</dbReference>
<proteinExistence type="inferred from homology"/>
<dbReference type="EMBL" id="CM035414">
    <property type="protein sequence ID" value="KAH7428769.1"/>
    <property type="molecule type" value="Genomic_DNA"/>
</dbReference>
<dbReference type="Pfam" id="PF02431">
    <property type="entry name" value="Chalcone"/>
    <property type="match status" value="1"/>
</dbReference>
<dbReference type="PANTHER" id="PTHR47588:SF1">
    <property type="entry name" value="CHALCONE--FLAVANONE ISOMERASE 3-RELATED"/>
    <property type="match status" value="1"/>
</dbReference>
<dbReference type="SUPFAM" id="SSF54626">
    <property type="entry name" value="Chalcone isomerase"/>
    <property type="match status" value="1"/>
</dbReference>
<dbReference type="OrthoDB" id="1883168at2759"/>
<evidence type="ECO:0000313" key="5">
    <source>
        <dbReference type="Proteomes" id="UP000825935"/>
    </source>
</evidence>
<reference evidence="4" key="1">
    <citation type="submission" date="2021-08" db="EMBL/GenBank/DDBJ databases">
        <title>WGS assembly of Ceratopteris richardii.</title>
        <authorList>
            <person name="Marchant D.B."/>
            <person name="Chen G."/>
            <person name="Jenkins J."/>
            <person name="Shu S."/>
            <person name="Leebens-Mack J."/>
            <person name="Grimwood J."/>
            <person name="Schmutz J."/>
            <person name="Soltis P."/>
            <person name="Soltis D."/>
            <person name="Chen Z.-H."/>
        </authorList>
    </citation>
    <scope>NUCLEOTIDE SEQUENCE</scope>
    <source>
        <strain evidence="4">Whitten #5841</strain>
        <tissue evidence="4">Leaf</tissue>
    </source>
</reference>
<evidence type="ECO:0000256" key="1">
    <source>
        <dbReference type="ARBA" id="ARBA00007166"/>
    </source>
</evidence>
<dbReference type="GO" id="GO:0016872">
    <property type="term" value="F:intramolecular lyase activity"/>
    <property type="evidence" value="ECO:0007669"/>
    <property type="project" value="InterPro"/>
</dbReference>
<evidence type="ECO:0000256" key="2">
    <source>
        <dbReference type="RuleBase" id="RU361158"/>
    </source>
</evidence>
<dbReference type="InterPro" id="IPR016089">
    <property type="entry name" value="Chalcone_isomerase_bundle_sf"/>
</dbReference>
<dbReference type="AlphaFoldDB" id="A0A8T2U8B3"/>
<sequence length="214" mass="23774">MGSECVVFEGSSFPMAVSPPASSKTLVLLGNGIYDTEIHYLQIKFYSIGVYADADVCDHLKEWKSKKEEELLDEESGFFEGFCKTPVEKLAKIVIIKEVKGSQFVTPLQSTVRDRLAYADLYEDEEEEALDSLVEFFQKKAWLAQGTTIYLHWPSPTCLQVSLGNESDTSMPSVHEMVVDNANVASGALEWLMGSRSFSPSLLKSLASGLLRQL</sequence>
<accession>A0A8T2U8B3</accession>
<name>A0A8T2U8B3_CERRI</name>
<comment type="caution">
    <text evidence="4">The sequence shown here is derived from an EMBL/GenBank/DDBJ whole genome shotgun (WGS) entry which is preliminary data.</text>
</comment>